<gene>
    <name evidence="7" type="ORF">DVH24_036388</name>
</gene>
<evidence type="ECO:0000256" key="4">
    <source>
        <dbReference type="ARBA" id="ARBA00047951"/>
    </source>
</evidence>
<evidence type="ECO:0000256" key="3">
    <source>
        <dbReference type="ARBA" id="ARBA00047558"/>
    </source>
</evidence>
<evidence type="ECO:0000259" key="6">
    <source>
        <dbReference type="PROSITE" id="PS51473"/>
    </source>
</evidence>
<dbReference type="Gene3D" id="3.30.200.20">
    <property type="entry name" value="Phosphorylase Kinase, domain 1"/>
    <property type="match status" value="1"/>
</dbReference>
<dbReference type="Proteomes" id="UP000290289">
    <property type="component" value="Chromosome 12"/>
</dbReference>
<comment type="catalytic activity">
    <reaction evidence="4">
        <text>L-threonyl-[protein] + ATP = O-phospho-L-threonyl-[protein] + ADP + H(+)</text>
        <dbReference type="Rhea" id="RHEA:46608"/>
        <dbReference type="Rhea" id="RHEA-COMP:11060"/>
        <dbReference type="Rhea" id="RHEA-COMP:11605"/>
        <dbReference type="ChEBI" id="CHEBI:15378"/>
        <dbReference type="ChEBI" id="CHEBI:30013"/>
        <dbReference type="ChEBI" id="CHEBI:30616"/>
        <dbReference type="ChEBI" id="CHEBI:61977"/>
        <dbReference type="ChEBI" id="CHEBI:456216"/>
    </reaction>
</comment>
<evidence type="ECO:0000313" key="7">
    <source>
        <dbReference type="EMBL" id="RXH82047.1"/>
    </source>
</evidence>
<keyword evidence="5" id="KW-1133">Transmembrane helix</keyword>
<dbReference type="AlphaFoldDB" id="A0A498IJ04"/>
<dbReference type="InterPro" id="IPR002902">
    <property type="entry name" value="GNK2"/>
</dbReference>
<dbReference type="Gene3D" id="3.30.430.20">
    <property type="entry name" value="Gnk2 domain, C-X8-C-X2-C motif"/>
    <property type="match status" value="5"/>
</dbReference>
<evidence type="ECO:0000256" key="1">
    <source>
        <dbReference type="ARBA" id="ARBA00022729"/>
    </source>
</evidence>
<dbReference type="PANTHER" id="PTHR32099">
    <property type="entry name" value="CYSTEINE-RICH REPEAT SECRETORY PROTEIN"/>
    <property type="match status" value="1"/>
</dbReference>
<dbReference type="InterPro" id="IPR038408">
    <property type="entry name" value="GNK2_sf"/>
</dbReference>
<feature type="transmembrane region" description="Helical" evidence="5">
    <location>
        <begin position="551"/>
        <end position="573"/>
    </location>
</feature>
<keyword evidence="2" id="KW-0677">Repeat</keyword>
<proteinExistence type="predicted"/>
<dbReference type="CDD" id="cd23509">
    <property type="entry name" value="Gnk2-like"/>
    <property type="match status" value="5"/>
</dbReference>
<dbReference type="FunFam" id="1.10.510.10:FF:001722">
    <property type="entry name" value="G-type lectin S-receptor-like serine/threonine-protein kinase B120"/>
    <property type="match status" value="1"/>
</dbReference>
<feature type="domain" description="Gnk2-homologous" evidence="6">
    <location>
        <begin position="75"/>
        <end position="179"/>
    </location>
</feature>
<dbReference type="PANTHER" id="PTHR32099:SF42">
    <property type="entry name" value="CYSTEINE-RICH RECEPTOR-LIKE PROTEIN KINASE 9-RELATED"/>
    <property type="match status" value="1"/>
</dbReference>
<accession>A0A498IJ04</accession>
<protein>
    <recommendedName>
        <fullName evidence="6">Gnk2-homologous domain-containing protein</fullName>
    </recommendedName>
</protein>
<keyword evidence="5" id="KW-0812">Transmembrane</keyword>
<dbReference type="Pfam" id="PF07714">
    <property type="entry name" value="PK_Tyr_Ser-Thr"/>
    <property type="match status" value="1"/>
</dbReference>
<comment type="caution">
    <text evidence="7">The sequence shown here is derived from an EMBL/GenBank/DDBJ whole genome shotgun (WGS) entry which is preliminary data.</text>
</comment>
<dbReference type="GO" id="GO:0004672">
    <property type="term" value="F:protein kinase activity"/>
    <property type="evidence" value="ECO:0007669"/>
    <property type="project" value="InterPro"/>
</dbReference>
<feature type="domain" description="Gnk2-homologous" evidence="6">
    <location>
        <begin position="735"/>
        <end position="839"/>
    </location>
</feature>
<organism evidence="7 8">
    <name type="scientific">Malus domestica</name>
    <name type="common">Apple</name>
    <name type="synonym">Pyrus malus</name>
    <dbReference type="NCBI Taxonomy" id="3750"/>
    <lineage>
        <taxon>Eukaryota</taxon>
        <taxon>Viridiplantae</taxon>
        <taxon>Streptophyta</taxon>
        <taxon>Embryophyta</taxon>
        <taxon>Tracheophyta</taxon>
        <taxon>Spermatophyta</taxon>
        <taxon>Magnoliopsida</taxon>
        <taxon>eudicotyledons</taxon>
        <taxon>Gunneridae</taxon>
        <taxon>Pentapetalae</taxon>
        <taxon>rosids</taxon>
        <taxon>fabids</taxon>
        <taxon>Rosales</taxon>
        <taxon>Rosaceae</taxon>
        <taxon>Amygdaloideae</taxon>
        <taxon>Maleae</taxon>
        <taxon>Malus</taxon>
    </lineage>
</organism>
<evidence type="ECO:0000256" key="5">
    <source>
        <dbReference type="SAM" id="Phobius"/>
    </source>
</evidence>
<dbReference type="FunFam" id="3.30.430.20:FF:000012">
    <property type="entry name" value="Cysteine-rich receptor-like protein kinase 25"/>
    <property type="match status" value="1"/>
</dbReference>
<dbReference type="Gene3D" id="1.10.510.10">
    <property type="entry name" value="Transferase(Phosphotransferase) domain 1"/>
    <property type="match status" value="1"/>
</dbReference>
<sequence>MYHPYSRHDEKFVREELFWSTLKTEKSCYHPCISLVNTKTNDVTMNHQKMKSMTTLLLIFSIFTLPSFLTNTEADYLFHICPNTTTFTPNSTFQSNLNRLLSNLSSNANRSTSFYNTTVQTPNNAVYGLFLCRGDVLGTDACETCVANATAGALQRCPIEKEVVIWYDDCMLRYSNESFFSTVAESPLVYMWNTQNATDQTRFNQVMAQSVNQAASEAVRDANKFGRNQANVSGLISVYSLGQCTQDLSATDCNRCLRGTIELLPSCCSGKQGGRVLSPSCYVRYEIYPFYAQNATAPDPTEAVFLAEYCPDNTTFTPNSAFQSNLIGLLFTLFSNATRDTGFYNATASSSQNPYDTVYGLFLCGGNVDSTDDCKTCVAAAISDALKRCPDRKNVIIWNTNCMLRYSDESFFSRADDKPLVPRWNREKVTANQSRFYQDLTAGVRELAAQASYKSDKFATKTKAGSGYIWMHVLGQCTQDLSSRDCEWCLRGAIAKVPRIHEGGQLLCPSCRLTIKVNGYSLLTPSSPPPLPPPPASISARPKGRSRLSPYIIFVGSILAFIAVTVVLGYCFARRRAVRNNAPSQENGRDDTKTLESLQFDLGTIETATNKFSDNNNGYMAPEYAMEGLYSIKSDVFSFGVLLLEIMTGRKNFLGFHLTTNGATTLIGNAWKLWNEGKVLELMDPLLKGSCSPNEFLRYVHIGLLCVQEDANNRPTMSSVVLMLKSEAISLSKPERPAFFTGRCIDHHDQVAVSAHNCSVNGLTISNVVARFDHLLNKPRALSLWIFIKLYGLGRCTQNLSFEDCNWYLLGVATQIRRRNAGGRLLYPSCNLRFEVYLFYSPTPPPLASNREGPKAKDDTKTVESLQFDLGTIETTTNKFSDNNKLGEGGFGVVFKV</sequence>
<comment type="catalytic activity">
    <reaction evidence="3">
        <text>L-seryl-[protein] + ATP = O-phospho-L-seryl-[protein] + ADP + H(+)</text>
        <dbReference type="Rhea" id="RHEA:17989"/>
        <dbReference type="Rhea" id="RHEA-COMP:9863"/>
        <dbReference type="Rhea" id="RHEA-COMP:11604"/>
        <dbReference type="ChEBI" id="CHEBI:15378"/>
        <dbReference type="ChEBI" id="CHEBI:29999"/>
        <dbReference type="ChEBI" id="CHEBI:30616"/>
        <dbReference type="ChEBI" id="CHEBI:83421"/>
        <dbReference type="ChEBI" id="CHEBI:456216"/>
    </reaction>
</comment>
<dbReference type="InterPro" id="IPR011009">
    <property type="entry name" value="Kinase-like_dom_sf"/>
</dbReference>
<dbReference type="PROSITE" id="PS51473">
    <property type="entry name" value="GNK2"/>
    <property type="match status" value="5"/>
</dbReference>
<feature type="domain" description="Gnk2-homologous" evidence="6">
    <location>
        <begin position="304"/>
        <end position="411"/>
    </location>
</feature>
<keyword evidence="5" id="KW-0472">Membrane</keyword>
<evidence type="ECO:0000313" key="8">
    <source>
        <dbReference type="Proteomes" id="UP000290289"/>
    </source>
</evidence>
<keyword evidence="1" id="KW-0732">Signal</keyword>
<keyword evidence="8" id="KW-1185">Reference proteome</keyword>
<name>A0A498IJ04_MALDO</name>
<dbReference type="SUPFAM" id="SSF56112">
    <property type="entry name" value="Protein kinase-like (PK-like)"/>
    <property type="match status" value="1"/>
</dbReference>
<evidence type="ECO:0000256" key="2">
    <source>
        <dbReference type="ARBA" id="ARBA00022737"/>
    </source>
</evidence>
<feature type="domain" description="Gnk2-homologous" evidence="6">
    <location>
        <begin position="185"/>
        <end position="290"/>
    </location>
</feature>
<dbReference type="FunFam" id="3.30.430.20:FF:000013">
    <property type="entry name" value="Cysteine-rich RLK (RECEPTOR-like protein kinase) 23"/>
    <property type="match status" value="1"/>
</dbReference>
<dbReference type="Pfam" id="PF01657">
    <property type="entry name" value="Stress-antifung"/>
    <property type="match status" value="4"/>
</dbReference>
<feature type="domain" description="Gnk2-homologous" evidence="6">
    <location>
        <begin position="417"/>
        <end position="520"/>
    </location>
</feature>
<dbReference type="EMBL" id="RDQH01000338">
    <property type="protein sequence ID" value="RXH82047.1"/>
    <property type="molecule type" value="Genomic_DNA"/>
</dbReference>
<reference evidence="7 8" key="1">
    <citation type="submission" date="2018-10" db="EMBL/GenBank/DDBJ databases">
        <title>A high-quality apple genome assembly.</title>
        <authorList>
            <person name="Hu J."/>
        </authorList>
    </citation>
    <scope>NUCLEOTIDE SEQUENCE [LARGE SCALE GENOMIC DNA]</scope>
    <source>
        <strain evidence="8">cv. HFTH1</strain>
        <tissue evidence="7">Young leaf</tissue>
    </source>
</reference>
<dbReference type="InterPro" id="IPR001245">
    <property type="entry name" value="Ser-Thr/Tyr_kinase_cat_dom"/>
</dbReference>